<keyword evidence="2" id="KW-1185">Reference proteome</keyword>
<sequence>MLQGGQLTARNTPRLRTVRWKKTLRMGVVVALGRGASETPHSVRASCTLSAAGDGCLRRVGRMPPPLSPRLRRHEYCQVPCFRDELMAFPGGDRSCLPCRRSAWPCDAGRVCGDARPVRRADGADHLQQPTPRDVIAWDPPGARLVAASVWRPRNEARAQRCIAPAIGSGAKRNAPVPCHPFPRQCLWLAGWLPVAGPLGGAVNTGRTAPTVWGRGVPRPNPVPRRNLNLVAPTCAAIVISLRLPWYVIVRATEVPHLTFAGVWPVKGPGTSSAYALLAATKLPTSV</sequence>
<organism evidence="1 2">
    <name type="scientific">Purpureocillium lilacinum</name>
    <name type="common">Paecilomyces lilacinus</name>
    <dbReference type="NCBI Taxonomy" id="33203"/>
    <lineage>
        <taxon>Eukaryota</taxon>
        <taxon>Fungi</taxon>
        <taxon>Dikarya</taxon>
        <taxon>Ascomycota</taxon>
        <taxon>Pezizomycotina</taxon>
        <taxon>Sordariomycetes</taxon>
        <taxon>Hypocreomycetidae</taxon>
        <taxon>Hypocreales</taxon>
        <taxon>Ophiocordycipitaceae</taxon>
        <taxon>Purpureocillium</taxon>
    </lineage>
</organism>
<reference evidence="1 2" key="1">
    <citation type="journal article" date="2024" name="Microbiol. Resour. Announc.">
        <title>Genome annotations for the ascomycete fungi Trichoderma harzianum, Trichoderma aggressivum, and Purpureocillium lilacinum.</title>
        <authorList>
            <person name="Beijen E.P.W."/>
            <person name="Ohm R.A."/>
        </authorList>
    </citation>
    <scope>NUCLEOTIDE SEQUENCE [LARGE SCALE GENOMIC DNA]</scope>
    <source>
        <strain evidence="1 2">CBS 150709</strain>
    </source>
</reference>
<gene>
    <name evidence="1" type="ORF">Purlil1_487</name>
</gene>
<dbReference type="EMBL" id="JAWRVI010000002">
    <property type="protein sequence ID" value="KAK4094791.1"/>
    <property type="molecule type" value="Genomic_DNA"/>
</dbReference>
<name>A0ABR0CFJ9_PURLI</name>
<evidence type="ECO:0000313" key="1">
    <source>
        <dbReference type="EMBL" id="KAK4094791.1"/>
    </source>
</evidence>
<accession>A0ABR0CFJ9</accession>
<evidence type="ECO:0000313" key="2">
    <source>
        <dbReference type="Proteomes" id="UP001287286"/>
    </source>
</evidence>
<protein>
    <submittedName>
        <fullName evidence="1">Uncharacterized protein</fullName>
    </submittedName>
</protein>
<dbReference type="Proteomes" id="UP001287286">
    <property type="component" value="Unassembled WGS sequence"/>
</dbReference>
<proteinExistence type="predicted"/>
<comment type="caution">
    <text evidence="1">The sequence shown here is derived from an EMBL/GenBank/DDBJ whole genome shotgun (WGS) entry which is preliminary data.</text>
</comment>